<dbReference type="Gene3D" id="3.40.50.300">
    <property type="entry name" value="P-loop containing nucleotide triphosphate hydrolases"/>
    <property type="match status" value="2"/>
</dbReference>
<proteinExistence type="predicted"/>
<feature type="domain" description="ABC transporter" evidence="8">
    <location>
        <begin position="345"/>
        <end position="579"/>
    </location>
</feature>
<accession>A0ABY8BTM6</accession>
<evidence type="ECO:0000256" key="4">
    <source>
        <dbReference type="ARBA" id="ARBA00022840"/>
    </source>
</evidence>
<feature type="transmembrane region" description="Helical" evidence="7">
    <location>
        <begin position="722"/>
        <end position="743"/>
    </location>
</feature>
<dbReference type="PROSITE" id="PS50929">
    <property type="entry name" value="ABC_TM1F"/>
    <property type="match status" value="2"/>
</dbReference>
<dbReference type="PROSITE" id="PS50893">
    <property type="entry name" value="ABC_TRANSPORTER_2"/>
    <property type="match status" value="2"/>
</dbReference>
<feature type="transmembrane region" description="Helical" evidence="7">
    <location>
        <begin position="254"/>
        <end position="274"/>
    </location>
</feature>
<feature type="transmembrane region" description="Helical" evidence="7">
    <location>
        <begin position="689"/>
        <end position="710"/>
    </location>
</feature>
<evidence type="ECO:0000259" key="8">
    <source>
        <dbReference type="PROSITE" id="PS50893"/>
    </source>
</evidence>
<dbReference type="Gene3D" id="1.20.1560.10">
    <property type="entry name" value="ABC transporter type 1, transmembrane domain"/>
    <property type="match status" value="2"/>
</dbReference>
<keyword evidence="5 7" id="KW-1133">Transmembrane helix</keyword>
<sequence length="1272" mass="136206">MTTSAKSTSPRDPGWMRRLSRYLLRHRRNLVIALSAAVLGAACQVATPLVARTIVDDVIVAGSAPLLPWLALLVVLAVLGFGFAYLRRYRGGRIGLDVQNDLRNDMHDKLQTMDAATLSTMPTGQLVARANSDTALVQGLLNFVPMLSGNVLMMALSLVVMFVLSPLLALISLAIVPALVGTSYRMRSRVFPASWDGQQREGELAGIVDEDIAGVRVVKAFGQERRELGRLTDAAGRLYGSQMRAVRIQSRFQPLLEAIPVLGQVGILAVGGWLALNGSITLGTFLAFSTYIAKLMAPSRQLAGMLTIAQQARAGVERIFQLLDLRPTVTDAPDAVDLGPQPGPVVFDDVTFAYPGGAPVLDGFSLTINPGERVALVGASGSGKSTVGRLLVRSYDPDAGAVAIGGRDVREVRLASLRASVGMAFEDAFLFSESVRDNIAYGAPEATDEQIERAARAAQAHDFIMALPHGYDTVVGERGLSLSGGQRQRVALARAILRDPAILVLDDATSAVDARTEQTIHDALRSVSERRTVLLVAHRHSTLHLADRIVVLEEGRVVAEGTHDELIDASATYRALFGDGEVPDENIADDGRDAAAVATPRLSAASLDRPHTAKSRARAQAVSAPSLGMGLGGTGGGLRGSLAPTPELLAQVAKLPPVIDHPDVDMAREGRRQPEFSLGSLLREFRRPLLFALVFVVIDALAGLLGPAVVKAGIDEGVAVGAANVLFAASIVYFAIAIVDMFTGMAESFVSGRAAQRIMLSLRVRVFSQLQRLSLDYYEREMAGRIMTRMTTDIDQFESLLQNGLLGALVAGVTFVGVAVALVVVDAPLGLAVLTIIIPLALATVWFRRSAARLYDVARERIAIVNAAFQESLAGVRESQAFTHEQETMRTFHGHGAAYLRSRVAAQRLVAVYFPFVQFLSAIADVIVLGLGASLIAHGQLTAGALIAFLLYIDMFFSPIQQLSQVFDAWQQTRVSVTRIAELMRLETLTPDADEPMPVGRLSGEVMLDEVHFAYPTAPVSSRLRGPRDAKALSEVVPMPPTEALSGIALTVPAGRTVALVGETGAGKSTVMKLIARFYDPDAGAVRADGTDLRALELSGYRGRLGYVPQESFLFTGTIGENIAYGRPDATADDIARAAEAVGAHRMIEALPARYDTEISERGASLSAGQRQLVALARAELVDPAILLLDEATSNLDLATEARVTDAMHRLTRDRTTVLIAHRLQTAMHADRIVVLDHGRIAETGTHDELLRADGAYAAMWRAFELSGSRAG</sequence>
<dbReference type="SUPFAM" id="SSF52540">
    <property type="entry name" value="P-loop containing nucleoside triphosphate hydrolases"/>
    <property type="match status" value="2"/>
</dbReference>
<gene>
    <name evidence="10" type="ORF">PU630_09620</name>
</gene>
<dbReference type="InterPro" id="IPR003593">
    <property type="entry name" value="AAA+_ATPase"/>
</dbReference>
<feature type="transmembrane region" description="Helical" evidence="7">
    <location>
        <begin position="935"/>
        <end position="953"/>
    </location>
</feature>
<comment type="subcellular location">
    <subcellularLocation>
        <location evidence="1">Cell membrane</location>
        <topology evidence="1">Multi-pass membrane protein</topology>
    </subcellularLocation>
</comment>
<evidence type="ECO:0000313" key="10">
    <source>
        <dbReference type="EMBL" id="WEG07521.1"/>
    </source>
</evidence>
<keyword evidence="2 7" id="KW-0812">Transmembrane</keyword>
<evidence type="ECO:0000256" key="5">
    <source>
        <dbReference type="ARBA" id="ARBA00022989"/>
    </source>
</evidence>
<feature type="domain" description="ABC transporter" evidence="8">
    <location>
        <begin position="1024"/>
        <end position="1263"/>
    </location>
</feature>
<dbReference type="SMART" id="SM00382">
    <property type="entry name" value="AAA"/>
    <property type="match status" value="2"/>
</dbReference>
<evidence type="ECO:0000256" key="2">
    <source>
        <dbReference type="ARBA" id="ARBA00022692"/>
    </source>
</evidence>
<dbReference type="PANTHER" id="PTHR43394:SF1">
    <property type="entry name" value="ATP-BINDING CASSETTE SUB-FAMILY B MEMBER 10, MITOCHONDRIAL"/>
    <property type="match status" value="1"/>
</dbReference>
<feature type="transmembrane region" description="Helical" evidence="7">
    <location>
        <begin position="67"/>
        <end position="86"/>
    </location>
</feature>
<dbReference type="InterPro" id="IPR011527">
    <property type="entry name" value="ABC1_TM_dom"/>
</dbReference>
<organism evidence="10 11">
    <name type="scientific">Microbacterium horticulturae</name>
    <dbReference type="NCBI Taxonomy" id="3028316"/>
    <lineage>
        <taxon>Bacteria</taxon>
        <taxon>Bacillati</taxon>
        <taxon>Actinomycetota</taxon>
        <taxon>Actinomycetes</taxon>
        <taxon>Micrococcales</taxon>
        <taxon>Microbacteriaceae</taxon>
        <taxon>Microbacterium</taxon>
    </lineage>
</organism>
<feature type="domain" description="ABC transmembrane type-1" evidence="9">
    <location>
        <begin position="31"/>
        <end position="311"/>
    </location>
</feature>
<dbReference type="InterPro" id="IPR039421">
    <property type="entry name" value="Type_1_exporter"/>
</dbReference>
<keyword evidence="6 7" id="KW-0472">Membrane</keyword>
<keyword evidence="4 10" id="KW-0067">ATP-binding</keyword>
<protein>
    <submittedName>
        <fullName evidence="10">ABC transporter ATP-binding protein</fullName>
    </submittedName>
</protein>
<dbReference type="InterPro" id="IPR027417">
    <property type="entry name" value="P-loop_NTPase"/>
</dbReference>
<evidence type="ECO:0000259" key="9">
    <source>
        <dbReference type="PROSITE" id="PS50929"/>
    </source>
</evidence>
<dbReference type="CDD" id="cd18546">
    <property type="entry name" value="ABC_6TM_Rv0194_D2_like"/>
    <property type="match status" value="1"/>
</dbReference>
<dbReference type="RefSeq" id="WP_275276859.1">
    <property type="nucleotide sequence ID" value="NZ_CP119108.1"/>
</dbReference>
<dbReference type="PANTHER" id="PTHR43394">
    <property type="entry name" value="ATP-DEPENDENT PERMEASE MDL1, MITOCHONDRIAL"/>
    <property type="match status" value="1"/>
</dbReference>
<dbReference type="CDD" id="cd18543">
    <property type="entry name" value="ABC_6TM_Rv0194_D1_like"/>
    <property type="match status" value="1"/>
</dbReference>
<keyword evidence="3" id="KW-0547">Nucleotide-binding</keyword>
<dbReference type="SUPFAM" id="SSF90123">
    <property type="entry name" value="ABC transporter transmembrane region"/>
    <property type="match status" value="2"/>
</dbReference>
<keyword evidence="11" id="KW-1185">Reference proteome</keyword>
<evidence type="ECO:0000313" key="11">
    <source>
        <dbReference type="Proteomes" id="UP001214553"/>
    </source>
</evidence>
<dbReference type="InterPro" id="IPR003439">
    <property type="entry name" value="ABC_transporter-like_ATP-bd"/>
</dbReference>
<dbReference type="Pfam" id="PF00005">
    <property type="entry name" value="ABC_tran"/>
    <property type="match status" value="2"/>
</dbReference>
<feature type="domain" description="ABC transmembrane type-1" evidence="9">
    <location>
        <begin position="690"/>
        <end position="972"/>
    </location>
</feature>
<dbReference type="EMBL" id="CP119108">
    <property type="protein sequence ID" value="WEG07521.1"/>
    <property type="molecule type" value="Genomic_DNA"/>
</dbReference>
<name>A0ABY8BTM6_9MICO</name>
<feature type="transmembrane region" description="Helical" evidence="7">
    <location>
        <begin position="909"/>
        <end position="929"/>
    </location>
</feature>
<dbReference type="Proteomes" id="UP001214553">
    <property type="component" value="Chromosome"/>
</dbReference>
<evidence type="ECO:0000256" key="6">
    <source>
        <dbReference type="ARBA" id="ARBA00023136"/>
    </source>
</evidence>
<feature type="transmembrane region" description="Helical" evidence="7">
    <location>
        <begin position="135"/>
        <end position="153"/>
    </location>
</feature>
<dbReference type="InterPro" id="IPR017871">
    <property type="entry name" value="ABC_transporter-like_CS"/>
</dbReference>
<feature type="transmembrane region" description="Helical" evidence="7">
    <location>
        <begin position="159"/>
        <end position="180"/>
    </location>
</feature>
<reference evidence="10 11" key="1">
    <citation type="submission" date="2023-03" db="EMBL/GenBank/DDBJ databases">
        <title>Genome sequence of Microbacterium sp. KACC 23027.</title>
        <authorList>
            <person name="Kim S."/>
            <person name="Heo J."/>
            <person name="Kwon S.-W."/>
        </authorList>
    </citation>
    <scope>NUCLEOTIDE SEQUENCE [LARGE SCALE GENOMIC DNA]</scope>
    <source>
        <strain evidence="10 11">KACC 23027</strain>
    </source>
</reference>
<evidence type="ECO:0000256" key="3">
    <source>
        <dbReference type="ARBA" id="ARBA00022741"/>
    </source>
</evidence>
<feature type="transmembrane region" description="Helical" evidence="7">
    <location>
        <begin position="829"/>
        <end position="847"/>
    </location>
</feature>
<dbReference type="Pfam" id="PF00664">
    <property type="entry name" value="ABC_membrane"/>
    <property type="match status" value="2"/>
</dbReference>
<dbReference type="PROSITE" id="PS00211">
    <property type="entry name" value="ABC_TRANSPORTER_1"/>
    <property type="match status" value="1"/>
</dbReference>
<feature type="transmembrane region" description="Helical" evidence="7">
    <location>
        <begin position="804"/>
        <end position="823"/>
    </location>
</feature>
<evidence type="ECO:0000256" key="1">
    <source>
        <dbReference type="ARBA" id="ARBA00004651"/>
    </source>
</evidence>
<dbReference type="GO" id="GO:0005524">
    <property type="term" value="F:ATP binding"/>
    <property type="evidence" value="ECO:0007669"/>
    <property type="project" value="UniProtKB-KW"/>
</dbReference>
<dbReference type="InterPro" id="IPR036640">
    <property type="entry name" value="ABC1_TM_sf"/>
</dbReference>
<evidence type="ECO:0000256" key="7">
    <source>
        <dbReference type="SAM" id="Phobius"/>
    </source>
</evidence>